<feature type="domain" description="NlpC/P60" evidence="8">
    <location>
        <begin position="274"/>
        <end position="401"/>
    </location>
</feature>
<dbReference type="SUPFAM" id="SSF54001">
    <property type="entry name" value="Cysteine proteinases"/>
    <property type="match status" value="1"/>
</dbReference>
<feature type="chain" id="PRO_5039685345" evidence="7">
    <location>
        <begin position="23"/>
        <end position="401"/>
    </location>
</feature>
<reference evidence="9 10" key="1">
    <citation type="submission" date="2016-07" db="EMBL/GenBank/DDBJ databases">
        <title>High microdiversification within the ubiquitous acI lineage of Actinobacteria.</title>
        <authorList>
            <person name="Neuenschwander S.M."/>
            <person name="Salcher M."/>
            <person name="Ghai R."/>
            <person name="Pernthaler J."/>
        </authorList>
    </citation>
    <scope>NUCLEOTIDE SEQUENCE [LARGE SCALE GENOMIC DNA]</scope>
    <source>
        <strain evidence="9">MMS-VB-114</strain>
    </source>
</reference>
<dbReference type="InterPro" id="IPR051202">
    <property type="entry name" value="Peptidase_C40"/>
</dbReference>
<feature type="region of interest" description="Disordered" evidence="6">
    <location>
        <begin position="252"/>
        <end position="274"/>
    </location>
</feature>
<evidence type="ECO:0000313" key="9">
    <source>
        <dbReference type="EMBL" id="ASY28398.1"/>
    </source>
</evidence>
<dbReference type="EMBL" id="CP016782">
    <property type="protein sequence ID" value="ASY28398.1"/>
    <property type="molecule type" value="Genomic_DNA"/>
</dbReference>
<name>A0A249LGY6_9ACTN</name>
<keyword evidence="7" id="KW-0732">Signal</keyword>
<keyword evidence="2" id="KW-0645">Protease</keyword>
<evidence type="ECO:0000313" key="10">
    <source>
        <dbReference type="Proteomes" id="UP000217221"/>
    </source>
</evidence>
<proteinExistence type="inferred from homology"/>
<evidence type="ECO:0000256" key="1">
    <source>
        <dbReference type="ARBA" id="ARBA00007074"/>
    </source>
</evidence>
<dbReference type="GO" id="GO:0006508">
    <property type="term" value="P:proteolysis"/>
    <property type="evidence" value="ECO:0007669"/>
    <property type="project" value="UniProtKB-KW"/>
</dbReference>
<keyword evidence="3 9" id="KW-0378">Hydrolase</keyword>
<evidence type="ECO:0000256" key="7">
    <source>
        <dbReference type="SAM" id="SignalP"/>
    </source>
</evidence>
<comment type="similarity">
    <text evidence="1">Belongs to the peptidase C40 family.</text>
</comment>
<dbReference type="Proteomes" id="UP000217221">
    <property type="component" value="Chromosome"/>
</dbReference>
<keyword evidence="4" id="KW-0788">Thiol protease</keyword>
<evidence type="ECO:0000256" key="6">
    <source>
        <dbReference type="SAM" id="MobiDB-lite"/>
    </source>
</evidence>
<dbReference type="PROSITE" id="PS51935">
    <property type="entry name" value="NLPC_P60"/>
    <property type="match status" value="1"/>
</dbReference>
<accession>A0A249LGY6</accession>
<protein>
    <submittedName>
        <fullName evidence="9">Cell wall hydrolase</fullName>
    </submittedName>
</protein>
<dbReference type="Gene3D" id="3.90.1720.10">
    <property type="entry name" value="endopeptidase domain like (from Nostoc punctiforme)"/>
    <property type="match status" value="1"/>
</dbReference>
<dbReference type="PANTHER" id="PTHR47053">
    <property type="entry name" value="MUREIN DD-ENDOPEPTIDASE MEPH-RELATED"/>
    <property type="match status" value="1"/>
</dbReference>
<dbReference type="Gene3D" id="6.10.250.3150">
    <property type="match status" value="1"/>
</dbReference>
<sequence>MHKNFLVAAMIFVLAFSTPMSASHATSHKPTLAQIEAAKKAELAKKKIADEALKKLARAKGNLKQLSAIADQAQKKYTVAKADLLVATRELNSANESYLVAAAEVSATHREIGKLAIHAYVNGGGLSDLESILSSSGPQEIMDKLSTLENLGVGNRTSLKRFKAAEDIAQRAKAVAEVAKQKQLEVTERVASAKKEADDAQAEQQKEVNKLQAVQDQLQRDLASAKRVRITLEQKRQLAILEETRSNEAGKVKNQSKVWKTGGPTGATKSRTTEEQRLKAVEFAKRQVLAKKPYVWGSEGPNSFDCSGLVYAAYKYAGLGWPIWDRLNSGLFYTYTKQIPIAEMQPGDLIFYSYKGTQSTIHHMSIYAGGGMMWEARSTATGLRYSNIYSVSGMMPYAGRV</sequence>
<feature type="coiled-coil region" evidence="5">
    <location>
        <begin position="49"/>
        <end position="83"/>
    </location>
</feature>
<keyword evidence="5" id="KW-0175">Coiled coil</keyword>
<dbReference type="GO" id="GO:0008234">
    <property type="term" value="F:cysteine-type peptidase activity"/>
    <property type="evidence" value="ECO:0007669"/>
    <property type="project" value="UniProtKB-KW"/>
</dbReference>
<organism evidence="9 10">
    <name type="scientific">Candidatus Planktophila limnetica</name>
    <dbReference type="NCBI Taxonomy" id="573600"/>
    <lineage>
        <taxon>Bacteria</taxon>
        <taxon>Bacillati</taxon>
        <taxon>Actinomycetota</taxon>
        <taxon>Actinomycetes</taxon>
        <taxon>Candidatus Nanopelagicales</taxon>
        <taxon>Candidatus Nanopelagicaceae</taxon>
        <taxon>Candidatus Planktophila</taxon>
    </lineage>
</organism>
<dbReference type="Pfam" id="PF00877">
    <property type="entry name" value="NLPC_P60"/>
    <property type="match status" value="1"/>
</dbReference>
<keyword evidence="10" id="KW-1185">Reference proteome</keyword>
<dbReference type="InterPro" id="IPR000064">
    <property type="entry name" value="NLP_P60_dom"/>
</dbReference>
<evidence type="ECO:0000259" key="8">
    <source>
        <dbReference type="PROSITE" id="PS51935"/>
    </source>
</evidence>
<gene>
    <name evidence="9" type="ORF">PHILAsVB114_05620</name>
</gene>
<dbReference type="OrthoDB" id="5177647at2"/>
<dbReference type="KEGG" id="plim:PHILAsVB114_05620"/>
<dbReference type="PANTHER" id="PTHR47053:SF1">
    <property type="entry name" value="MUREIN DD-ENDOPEPTIDASE MEPH-RELATED"/>
    <property type="match status" value="1"/>
</dbReference>
<evidence type="ECO:0000256" key="5">
    <source>
        <dbReference type="SAM" id="Coils"/>
    </source>
</evidence>
<evidence type="ECO:0000256" key="4">
    <source>
        <dbReference type="ARBA" id="ARBA00022807"/>
    </source>
</evidence>
<dbReference type="InterPro" id="IPR038765">
    <property type="entry name" value="Papain-like_cys_pep_sf"/>
</dbReference>
<evidence type="ECO:0000256" key="3">
    <source>
        <dbReference type="ARBA" id="ARBA00022801"/>
    </source>
</evidence>
<dbReference type="AlphaFoldDB" id="A0A249LGY6"/>
<feature type="signal peptide" evidence="7">
    <location>
        <begin position="1"/>
        <end position="22"/>
    </location>
</feature>
<evidence type="ECO:0000256" key="2">
    <source>
        <dbReference type="ARBA" id="ARBA00022670"/>
    </source>
</evidence>
<feature type="coiled-coil region" evidence="5">
    <location>
        <begin position="183"/>
        <end position="235"/>
    </location>
</feature>